<dbReference type="PROSITE" id="PS50294">
    <property type="entry name" value="WD_REPEATS_REGION"/>
    <property type="match status" value="1"/>
</dbReference>
<keyword evidence="4" id="KW-0472">Membrane</keyword>
<feature type="repeat" description="WD" evidence="3">
    <location>
        <begin position="131"/>
        <end position="174"/>
    </location>
</feature>
<evidence type="ECO:0000313" key="6">
    <source>
        <dbReference type="Proteomes" id="UP000023152"/>
    </source>
</evidence>
<evidence type="ECO:0000313" key="5">
    <source>
        <dbReference type="EMBL" id="ETO10942.1"/>
    </source>
</evidence>
<dbReference type="Pfam" id="PF00400">
    <property type="entry name" value="WD40"/>
    <property type="match status" value="3"/>
</dbReference>
<dbReference type="SMART" id="SM00320">
    <property type="entry name" value="WD40"/>
    <property type="match status" value="4"/>
</dbReference>
<dbReference type="PROSITE" id="PS50082">
    <property type="entry name" value="WD_REPEATS_2"/>
    <property type="match status" value="2"/>
</dbReference>
<keyword evidence="6" id="KW-1185">Reference proteome</keyword>
<keyword evidence="4" id="KW-1133">Transmembrane helix</keyword>
<dbReference type="SUPFAM" id="SSF50978">
    <property type="entry name" value="WD40 repeat-like"/>
    <property type="match status" value="1"/>
</dbReference>
<evidence type="ECO:0000256" key="1">
    <source>
        <dbReference type="ARBA" id="ARBA00022574"/>
    </source>
</evidence>
<evidence type="ECO:0000256" key="2">
    <source>
        <dbReference type="ARBA" id="ARBA00022737"/>
    </source>
</evidence>
<keyword evidence="2" id="KW-0677">Repeat</keyword>
<proteinExistence type="predicted"/>
<dbReference type="GO" id="GO:1990234">
    <property type="term" value="C:transferase complex"/>
    <property type="evidence" value="ECO:0007669"/>
    <property type="project" value="UniProtKB-ARBA"/>
</dbReference>
<dbReference type="PRINTS" id="PR00320">
    <property type="entry name" value="GPROTEINBRPT"/>
</dbReference>
<dbReference type="Gene3D" id="2.130.10.10">
    <property type="entry name" value="YVTN repeat-like/Quinoprotein amine dehydrogenase"/>
    <property type="match status" value="2"/>
</dbReference>
<keyword evidence="1 3" id="KW-0853">WD repeat</keyword>
<feature type="transmembrane region" description="Helical" evidence="4">
    <location>
        <begin position="330"/>
        <end position="350"/>
    </location>
</feature>
<dbReference type="PANTHER" id="PTHR22847">
    <property type="entry name" value="WD40 REPEAT PROTEIN"/>
    <property type="match status" value="1"/>
</dbReference>
<gene>
    <name evidence="5" type="ORF">RFI_26434</name>
</gene>
<feature type="transmembrane region" description="Helical" evidence="4">
    <location>
        <begin position="283"/>
        <end position="309"/>
    </location>
</feature>
<comment type="caution">
    <text evidence="5">The sequence shown here is derived from an EMBL/GenBank/DDBJ whole genome shotgun (WGS) entry which is preliminary data.</text>
</comment>
<dbReference type="InterPro" id="IPR001680">
    <property type="entry name" value="WD40_rpt"/>
</dbReference>
<feature type="repeat" description="WD" evidence="3">
    <location>
        <begin position="92"/>
        <end position="133"/>
    </location>
</feature>
<dbReference type="InterPro" id="IPR019775">
    <property type="entry name" value="WD40_repeat_CS"/>
</dbReference>
<dbReference type="AlphaFoldDB" id="X6MBY4"/>
<evidence type="ECO:0000256" key="3">
    <source>
        <dbReference type="PROSITE-ProRule" id="PRU00221"/>
    </source>
</evidence>
<organism evidence="5 6">
    <name type="scientific">Reticulomyxa filosa</name>
    <dbReference type="NCBI Taxonomy" id="46433"/>
    <lineage>
        <taxon>Eukaryota</taxon>
        <taxon>Sar</taxon>
        <taxon>Rhizaria</taxon>
        <taxon>Retaria</taxon>
        <taxon>Foraminifera</taxon>
        <taxon>Monothalamids</taxon>
        <taxon>Reticulomyxidae</taxon>
        <taxon>Reticulomyxa</taxon>
    </lineage>
</organism>
<dbReference type="PROSITE" id="PS00678">
    <property type="entry name" value="WD_REPEATS_1"/>
    <property type="match status" value="2"/>
</dbReference>
<dbReference type="PANTHER" id="PTHR22847:SF637">
    <property type="entry name" value="WD REPEAT DOMAIN 5B"/>
    <property type="match status" value="1"/>
</dbReference>
<reference evidence="5 6" key="1">
    <citation type="journal article" date="2013" name="Curr. Biol.">
        <title>The Genome of the Foraminiferan Reticulomyxa filosa.</title>
        <authorList>
            <person name="Glockner G."/>
            <person name="Hulsmann N."/>
            <person name="Schleicher M."/>
            <person name="Noegel A.A."/>
            <person name="Eichinger L."/>
            <person name="Gallinger C."/>
            <person name="Pawlowski J."/>
            <person name="Sierra R."/>
            <person name="Euteneuer U."/>
            <person name="Pillet L."/>
            <person name="Moustafa A."/>
            <person name="Platzer M."/>
            <person name="Groth M."/>
            <person name="Szafranski K."/>
            <person name="Schliwa M."/>
        </authorList>
    </citation>
    <scope>NUCLEOTIDE SEQUENCE [LARGE SCALE GENOMIC DNA]</scope>
</reference>
<dbReference type="PROSITE" id="PS50231">
    <property type="entry name" value="RICIN_B_LECTIN"/>
    <property type="match status" value="1"/>
</dbReference>
<dbReference type="EMBL" id="ASPP01022958">
    <property type="protein sequence ID" value="ETO10942.1"/>
    <property type="molecule type" value="Genomic_DNA"/>
</dbReference>
<accession>X6MBY4</accession>
<dbReference type="Proteomes" id="UP000023152">
    <property type="component" value="Unassembled WGS sequence"/>
</dbReference>
<keyword evidence="4" id="KW-0812">Transmembrane</keyword>
<dbReference type="InterPro" id="IPR036322">
    <property type="entry name" value="WD40_repeat_dom_sf"/>
</dbReference>
<name>X6MBY4_RETFI</name>
<dbReference type="InterPro" id="IPR020472">
    <property type="entry name" value="WD40_PAC1"/>
</dbReference>
<evidence type="ECO:0000256" key="4">
    <source>
        <dbReference type="SAM" id="Phobius"/>
    </source>
</evidence>
<protein>
    <submittedName>
        <fullName evidence="5">WD-40 repeat protein</fullName>
    </submittedName>
</protein>
<sequence>MNLRLNQSKEEIKIIIQHWIQILKIKLGWIYDFEKLIINYVKSFHLVTNIYLSCVNSIDYSTFDGGQFICSGLNNSTVRAWNMETNKQIRLFNGHLGIVYCVKFSQYHYYSSYNYIVCSSSYDKTIRFWDIKNNRQFVYAIEFLSFSGGRYLCSGSKDNTIRLWDIETSKSLSVFYGYISSVWCVDISPSQSNNNKSNNIGVIGERFAYGILKQLTTLKGHEQWIRCVKYGSNKLGISGCANTIFEVGGISNAICSGLLNNTIHFWDIRSNKKELSATGGNGILLNTLMTVCMALICAMAHSMAAFIFGNSIQQNFNEYIKYFYSKSTNMFFSFNILFERAYFILIFQLYKEFFM</sequence>
<dbReference type="InterPro" id="IPR015943">
    <property type="entry name" value="WD40/YVTN_repeat-like_dom_sf"/>
</dbReference>